<evidence type="ECO:0000256" key="1">
    <source>
        <dbReference type="SAM" id="Phobius"/>
    </source>
</evidence>
<keyword evidence="1" id="KW-1133">Transmembrane helix</keyword>
<dbReference type="Proteomes" id="UP000479710">
    <property type="component" value="Unassembled WGS sequence"/>
</dbReference>
<dbReference type="AlphaFoldDB" id="A0A6G1BQC3"/>
<name>A0A6G1BQC3_9ORYZ</name>
<accession>A0A6G1BQC3</accession>
<evidence type="ECO:0000313" key="2">
    <source>
        <dbReference type="EMBL" id="KAF0889593.1"/>
    </source>
</evidence>
<evidence type="ECO:0000313" key="3">
    <source>
        <dbReference type="Proteomes" id="UP000479710"/>
    </source>
</evidence>
<feature type="transmembrane region" description="Helical" evidence="1">
    <location>
        <begin position="36"/>
        <end position="56"/>
    </location>
</feature>
<organism evidence="2 3">
    <name type="scientific">Oryza meyeriana var. granulata</name>
    <dbReference type="NCBI Taxonomy" id="110450"/>
    <lineage>
        <taxon>Eukaryota</taxon>
        <taxon>Viridiplantae</taxon>
        <taxon>Streptophyta</taxon>
        <taxon>Embryophyta</taxon>
        <taxon>Tracheophyta</taxon>
        <taxon>Spermatophyta</taxon>
        <taxon>Magnoliopsida</taxon>
        <taxon>Liliopsida</taxon>
        <taxon>Poales</taxon>
        <taxon>Poaceae</taxon>
        <taxon>BOP clade</taxon>
        <taxon>Oryzoideae</taxon>
        <taxon>Oryzeae</taxon>
        <taxon>Oryzinae</taxon>
        <taxon>Oryza</taxon>
        <taxon>Oryza meyeriana</taxon>
    </lineage>
</organism>
<keyword evidence="3" id="KW-1185">Reference proteome</keyword>
<keyword evidence="1" id="KW-0472">Membrane</keyword>
<protein>
    <submittedName>
        <fullName evidence="2">Uncharacterized protein</fullName>
    </submittedName>
</protein>
<dbReference type="EMBL" id="SPHZ02000012">
    <property type="protein sequence ID" value="KAF0889593.1"/>
    <property type="molecule type" value="Genomic_DNA"/>
</dbReference>
<proteinExistence type="predicted"/>
<comment type="caution">
    <text evidence="2">The sequence shown here is derived from an EMBL/GenBank/DDBJ whole genome shotgun (WGS) entry which is preliminary data.</text>
</comment>
<keyword evidence="1" id="KW-0812">Transmembrane</keyword>
<gene>
    <name evidence="2" type="ORF">E2562_028684</name>
</gene>
<reference evidence="2 3" key="1">
    <citation type="submission" date="2019-11" db="EMBL/GenBank/DDBJ databases">
        <title>Whole genome sequence of Oryza granulata.</title>
        <authorList>
            <person name="Li W."/>
        </authorList>
    </citation>
    <scope>NUCLEOTIDE SEQUENCE [LARGE SCALE GENOMIC DNA]</scope>
    <source>
        <strain evidence="3">cv. Menghai</strain>
        <tissue evidence="2">Leaf</tissue>
    </source>
</reference>
<sequence length="80" mass="8596">MMCMITCAATFVMTLTIIVTSEKKKNEASATTSGTVSAFTTTVMIIAIDLLNVGLLSNTELLHLFDLAMQSESSFKSCSH</sequence>